<accession>A0A182WFZ5</accession>
<reference evidence="1" key="2">
    <citation type="submission" date="2020-05" db="UniProtKB">
        <authorList>
            <consortium name="EnsemblMetazoa"/>
        </authorList>
    </citation>
    <scope>IDENTIFICATION</scope>
    <source>
        <strain evidence="1">MINIMUS1</strain>
    </source>
</reference>
<evidence type="ECO:0000313" key="1">
    <source>
        <dbReference type="EnsemblMetazoa" id="AMIN009293-PA"/>
    </source>
</evidence>
<keyword evidence="2" id="KW-1185">Reference proteome</keyword>
<dbReference type="EnsemblMetazoa" id="AMIN009293-RA">
    <property type="protein sequence ID" value="AMIN009293-PA"/>
    <property type="gene ID" value="AMIN009293"/>
</dbReference>
<name>A0A182WFZ5_9DIPT</name>
<reference evidence="2" key="1">
    <citation type="submission" date="2013-03" db="EMBL/GenBank/DDBJ databases">
        <title>The Genome Sequence of Anopheles minimus MINIMUS1.</title>
        <authorList>
            <consortium name="The Broad Institute Genomics Platform"/>
            <person name="Neafsey D.E."/>
            <person name="Walton C."/>
            <person name="Walker B."/>
            <person name="Young S.K."/>
            <person name="Zeng Q."/>
            <person name="Gargeya S."/>
            <person name="Fitzgerald M."/>
            <person name="Haas B."/>
            <person name="Abouelleil A."/>
            <person name="Allen A.W."/>
            <person name="Alvarado L."/>
            <person name="Arachchi H.M."/>
            <person name="Berlin A.M."/>
            <person name="Chapman S.B."/>
            <person name="Gainer-Dewar J."/>
            <person name="Goldberg J."/>
            <person name="Griggs A."/>
            <person name="Gujja S."/>
            <person name="Hansen M."/>
            <person name="Howarth C."/>
            <person name="Imamovic A."/>
            <person name="Ireland A."/>
            <person name="Larimer J."/>
            <person name="McCowan C."/>
            <person name="Murphy C."/>
            <person name="Pearson M."/>
            <person name="Poon T.W."/>
            <person name="Priest M."/>
            <person name="Roberts A."/>
            <person name="Saif S."/>
            <person name="Shea T."/>
            <person name="Sisk P."/>
            <person name="Sykes S."/>
            <person name="Wortman J."/>
            <person name="Nusbaum C."/>
            <person name="Birren B."/>
        </authorList>
    </citation>
    <scope>NUCLEOTIDE SEQUENCE [LARGE SCALE GENOMIC DNA]</scope>
    <source>
        <strain evidence="2">MINIMUS1</strain>
    </source>
</reference>
<organism evidence="1 2">
    <name type="scientific">Anopheles minimus</name>
    <dbReference type="NCBI Taxonomy" id="112268"/>
    <lineage>
        <taxon>Eukaryota</taxon>
        <taxon>Metazoa</taxon>
        <taxon>Ecdysozoa</taxon>
        <taxon>Arthropoda</taxon>
        <taxon>Hexapoda</taxon>
        <taxon>Insecta</taxon>
        <taxon>Pterygota</taxon>
        <taxon>Neoptera</taxon>
        <taxon>Endopterygota</taxon>
        <taxon>Diptera</taxon>
        <taxon>Nematocera</taxon>
        <taxon>Culicoidea</taxon>
        <taxon>Culicidae</taxon>
        <taxon>Anophelinae</taxon>
        <taxon>Anopheles</taxon>
    </lineage>
</organism>
<proteinExistence type="predicted"/>
<evidence type="ECO:0000313" key="2">
    <source>
        <dbReference type="Proteomes" id="UP000075920"/>
    </source>
</evidence>
<protein>
    <submittedName>
        <fullName evidence="1">Uncharacterized protein</fullName>
    </submittedName>
</protein>
<dbReference type="Proteomes" id="UP000075920">
    <property type="component" value="Unassembled WGS sequence"/>
</dbReference>
<dbReference type="VEuPathDB" id="VectorBase:AMIN009293"/>
<dbReference type="AlphaFoldDB" id="A0A182WFZ5"/>
<sequence length="247" mass="25288">MFARTERFLPGIMGMGIVVGGVRNLDSWRVGQRLGGGMDSRGSMSIGLVDGRSSIGLVDGRSGVGGVDGRSGMSVSHCWGSMRVASVDGRGGIGGVDSWGSIGNLLGQDGLVSIGQLGQLVGDAGVRLADARVRSVDSLGVVRDGAVVRADGALMSGSYGRAGQVSLGNWGSIHLRSGIDLRGGVRQSLGDWGSIGQLGRGSLRDGAVAHRRSRRVVSDRSGVLDGMASLQVSSASDGQRGQENDEL</sequence>